<reference evidence="7" key="1">
    <citation type="submission" date="2023-07" db="EMBL/GenBank/DDBJ databases">
        <title>Chromosome-level genome assembly of Artemia franciscana.</title>
        <authorList>
            <person name="Jo E."/>
        </authorList>
    </citation>
    <scope>NUCLEOTIDE SEQUENCE</scope>
    <source>
        <tissue evidence="7">Whole body</tissue>
    </source>
</reference>
<accession>A0AA88L170</accession>
<dbReference type="GO" id="GO:0002115">
    <property type="term" value="P:store-operated calcium entry"/>
    <property type="evidence" value="ECO:0007669"/>
    <property type="project" value="TreeGrafter"/>
</dbReference>
<comment type="subcellular location">
    <subcellularLocation>
        <location evidence="1">Membrane</location>
        <topology evidence="1">Multi-pass membrane protein</topology>
    </subcellularLocation>
</comment>
<protein>
    <recommendedName>
        <fullName evidence="9">Calcium release-activated calcium channel protein 1</fullName>
    </recommendedName>
</protein>
<dbReference type="GO" id="GO:0016020">
    <property type="term" value="C:membrane"/>
    <property type="evidence" value="ECO:0007669"/>
    <property type="project" value="UniProtKB-SubCell"/>
</dbReference>
<evidence type="ECO:0000256" key="1">
    <source>
        <dbReference type="ARBA" id="ARBA00004141"/>
    </source>
</evidence>
<name>A0AA88L170_ARTSF</name>
<dbReference type="Proteomes" id="UP001187531">
    <property type="component" value="Unassembled WGS sequence"/>
</dbReference>
<evidence type="ECO:0008006" key="9">
    <source>
        <dbReference type="Google" id="ProtNLM"/>
    </source>
</evidence>
<keyword evidence="5 6" id="KW-0472">Membrane</keyword>
<evidence type="ECO:0000313" key="7">
    <source>
        <dbReference type="EMBL" id="KAK2703845.1"/>
    </source>
</evidence>
<dbReference type="GO" id="GO:0015279">
    <property type="term" value="F:store-operated calcium channel activity"/>
    <property type="evidence" value="ECO:0007669"/>
    <property type="project" value="TreeGrafter"/>
</dbReference>
<feature type="transmembrane region" description="Helical" evidence="6">
    <location>
        <begin position="69"/>
        <end position="88"/>
    </location>
</feature>
<evidence type="ECO:0000256" key="4">
    <source>
        <dbReference type="ARBA" id="ARBA00022989"/>
    </source>
</evidence>
<dbReference type="InterPro" id="IPR012446">
    <property type="entry name" value="CRAC_channel"/>
</dbReference>
<evidence type="ECO:0000256" key="2">
    <source>
        <dbReference type="ARBA" id="ARBA00008062"/>
    </source>
</evidence>
<sequence length="243" mass="27676">MAAETDIETIHGNANRKTRNSQFLRRNSRSYRRSDSSVSRQRLRDLQAKEEKKIASWGRLKTVNLKLKTIMEVSSLLAGVAIVVMVELNINHIEDYPEILLVAFATCSTLLVVVHTFALLIGVIILPHVACIAKMDDIDLVDRSPHDSLRWHVDVAWILSTVVGVALFLIELLFICWIQFVPTSTNAGWTTTAIILPAIVAFFVFALIFQRYKVVMRDNLQQELEDLDEIEKNLFTELGRVRM</sequence>
<dbReference type="PANTHER" id="PTHR31501">
    <property type="entry name" value="CALCIUM RELEASE-ACTIVATED CALCIUM CHANNEL PROTEIN 1"/>
    <property type="match status" value="1"/>
</dbReference>
<dbReference type="AlphaFoldDB" id="A0AA88L170"/>
<keyword evidence="8" id="KW-1185">Reference proteome</keyword>
<keyword evidence="4 6" id="KW-1133">Transmembrane helix</keyword>
<evidence type="ECO:0000256" key="5">
    <source>
        <dbReference type="ARBA" id="ARBA00023136"/>
    </source>
</evidence>
<comment type="similarity">
    <text evidence="2">Belongs to the Orai family.</text>
</comment>
<organism evidence="7 8">
    <name type="scientific">Artemia franciscana</name>
    <name type="common">Brine shrimp</name>
    <name type="synonym">Artemia sanfranciscana</name>
    <dbReference type="NCBI Taxonomy" id="6661"/>
    <lineage>
        <taxon>Eukaryota</taxon>
        <taxon>Metazoa</taxon>
        <taxon>Ecdysozoa</taxon>
        <taxon>Arthropoda</taxon>
        <taxon>Crustacea</taxon>
        <taxon>Branchiopoda</taxon>
        <taxon>Anostraca</taxon>
        <taxon>Artemiidae</taxon>
        <taxon>Artemia</taxon>
    </lineage>
</organism>
<gene>
    <name evidence="7" type="ORF">QYM36_017784</name>
</gene>
<evidence type="ECO:0000256" key="3">
    <source>
        <dbReference type="ARBA" id="ARBA00022692"/>
    </source>
</evidence>
<evidence type="ECO:0000313" key="8">
    <source>
        <dbReference type="Proteomes" id="UP001187531"/>
    </source>
</evidence>
<feature type="transmembrane region" description="Helical" evidence="6">
    <location>
        <begin position="187"/>
        <end position="209"/>
    </location>
</feature>
<dbReference type="EMBL" id="JAVRJZ010000067">
    <property type="protein sequence ID" value="KAK2703845.1"/>
    <property type="molecule type" value="Genomic_DNA"/>
</dbReference>
<dbReference type="Gene3D" id="1.20.140.140">
    <property type="entry name" value="Calcium release-activated calcium channel protein Orai"/>
    <property type="match status" value="1"/>
</dbReference>
<dbReference type="InterPro" id="IPR038350">
    <property type="entry name" value="Orai_sf"/>
</dbReference>
<dbReference type="PANTHER" id="PTHR31501:SF7">
    <property type="entry name" value="CALCIUM RELEASE-ACTIVATED CALCIUM CHANNEL PROTEIN 1"/>
    <property type="match status" value="1"/>
</dbReference>
<proteinExistence type="inferred from homology"/>
<feature type="transmembrane region" description="Helical" evidence="6">
    <location>
        <begin position="155"/>
        <end position="181"/>
    </location>
</feature>
<keyword evidence="3 6" id="KW-0812">Transmembrane</keyword>
<dbReference type="Pfam" id="PF07856">
    <property type="entry name" value="Orai-1"/>
    <property type="match status" value="1"/>
</dbReference>
<comment type="caution">
    <text evidence="7">The sequence shown here is derived from an EMBL/GenBank/DDBJ whole genome shotgun (WGS) entry which is preliminary data.</text>
</comment>
<feature type="transmembrane region" description="Helical" evidence="6">
    <location>
        <begin position="100"/>
        <end position="126"/>
    </location>
</feature>
<evidence type="ECO:0000256" key="6">
    <source>
        <dbReference type="SAM" id="Phobius"/>
    </source>
</evidence>